<organism evidence="2 3">
    <name type="scientific">Desulfosarcina alkanivorans</name>
    <dbReference type="NCBI Taxonomy" id="571177"/>
    <lineage>
        <taxon>Bacteria</taxon>
        <taxon>Pseudomonadati</taxon>
        <taxon>Thermodesulfobacteriota</taxon>
        <taxon>Desulfobacteria</taxon>
        <taxon>Desulfobacterales</taxon>
        <taxon>Desulfosarcinaceae</taxon>
        <taxon>Desulfosarcina</taxon>
    </lineage>
</organism>
<evidence type="ECO:0000313" key="2">
    <source>
        <dbReference type="EMBL" id="BBO71107.1"/>
    </source>
</evidence>
<dbReference type="GO" id="GO:0003824">
    <property type="term" value="F:catalytic activity"/>
    <property type="evidence" value="ECO:0007669"/>
    <property type="project" value="TreeGrafter"/>
</dbReference>
<dbReference type="SUPFAM" id="SSF54909">
    <property type="entry name" value="Dimeric alpha+beta barrel"/>
    <property type="match status" value="1"/>
</dbReference>
<dbReference type="Pfam" id="PF03992">
    <property type="entry name" value="ABM"/>
    <property type="match status" value="1"/>
</dbReference>
<dbReference type="OrthoDB" id="277125at2"/>
<dbReference type="Proteomes" id="UP000427906">
    <property type="component" value="Chromosome"/>
</dbReference>
<dbReference type="EMBL" id="AP021874">
    <property type="protein sequence ID" value="BBO71107.1"/>
    <property type="molecule type" value="Genomic_DNA"/>
</dbReference>
<accession>A0A5K7Z395</accession>
<dbReference type="KEGG" id="dalk:DSCA_50370"/>
<reference evidence="2 3" key="1">
    <citation type="submission" date="2019-11" db="EMBL/GenBank/DDBJ databases">
        <title>Comparative genomics of hydrocarbon-degrading Desulfosarcina strains.</title>
        <authorList>
            <person name="Watanabe M."/>
            <person name="Kojima H."/>
            <person name="Fukui M."/>
        </authorList>
    </citation>
    <scope>NUCLEOTIDE SEQUENCE [LARGE SCALE GENOMIC DNA]</scope>
    <source>
        <strain evidence="2 3">PL12</strain>
    </source>
</reference>
<dbReference type="InterPro" id="IPR007138">
    <property type="entry name" value="ABM_dom"/>
</dbReference>
<dbReference type="RefSeq" id="WP_155318991.1">
    <property type="nucleotide sequence ID" value="NZ_AP021874.1"/>
</dbReference>
<proteinExistence type="predicted"/>
<dbReference type="AlphaFoldDB" id="A0A5K7Z395"/>
<dbReference type="PANTHER" id="PTHR33336">
    <property type="entry name" value="QUINOL MONOOXYGENASE YGIN-RELATED"/>
    <property type="match status" value="1"/>
</dbReference>
<evidence type="ECO:0000313" key="3">
    <source>
        <dbReference type="Proteomes" id="UP000427906"/>
    </source>
</evidence>
<evidence type="ECO:0000259" key="1">
    <source>
        <dbReference type="PROSITE" id="PS51725"/>
    </source>
</evidence>
<dbReference type="InterPro" id="IPR050744">
    <property type="entry name" value="AI-2_Isomerase_LsrG"/>
</dbReference>
<dbReference type="Gene3D" id="3.30.70.100">
    <property type="match status" value="1"/>
</dbReference>
<gene>
    <name evidence="2" type="ORF">DSCA_50370</name>
</gene>
<dbReference type="InterPro" id="IPR011008">
    <property type="entry name" value="Dimeric_a/b-barrel"/>
</dbReference>
<dbReference type="PROSITE" id="PS51725">
    <property type="entry name" value="ABM"/>
    <property type="match status" value="1"/>
</dbReference>
<sequence length="107" mass="12162">MIVVRITMHVLPEKQKELVQTILSMVEPMEKAAGCLSYALFCNMEDKNLLNLLEEWQTRKDLDQHLQSEIFGVLLGTKSLLTEPHGIHIHTIHQSEGMEAVLAIRGE</sequence>
<dbReference type="PANTHER" id="PTHR33336:SF15">
    <property type="entry name" value="ABM DOMAIN-CONTAINING PROTEIN"/>
    <property type="match status" value="1"/>
</dbReference>
<keyword evidence="3" id="KW-1185">Reference proteome</keyword>
<name>A0A5K7Z395_9BACT</name>
<protein>
    <recommendedName>
        <fullName evidence="1">ABM domain-containing protein</fullName>
    </recommendedName>
</protein>
<feature type="domain" description="ABM" evidence="1">
    <location>
        <begin position="2"/>
        <end position="90"/>
    </location>
</feature>